<reference evidence="2" key="1">
    <citation type="submission" date="2020-06" db="EMBL/GenBank/DDBJ databases">
        <authorList>
            <person name="Li T."/>
            <person name="Hu X."/>
            <person name="Zhang T."/>
            <person name="Song X."/>
            <person name="Zhang H."/>
            <person name="Dai N."/>
            <person name="Sheng W."/>
            <person name="Hou X."/>
            <person name="Wei L."/>
        </authorList>
    </citation>
    <scope>NUCLEOTIDE SEQUENCE</scope>
    <source>
        <strain evidence="2">G02</strain>
        <tissue evidence="2">Leaf</tissue>
    </source>
</reference>
<feature type="domain" description="Reverse transcriptase Ty1/copia-type" evidence="1">
    <location>
        <begin position="2"/>
        <end position="104"/>
    </location>
</feature>
<evidence type="ECO:0000313" key="2">
    <source>
        <dbReference type="EMBL" id="KAL0387701.1"/>
    </source>
</evidence>
<dbReference type="EMBL" id="JACGWJ010000011">
    <property type="protein sequence ID" value="KAL0387701.1"/>
    <property type="molecule type" value="Genomic_DNA"/>
</dbReference>
<dbReference type="AlphaFoldDB" id="A0AAW2S7P1"/>
<protein>
    <submittedName>
        <fullName evidence="2">Mitochondrial protein</fullName>
    </submittedName>
</protein>
<gene>
    <name evidence="2" type="ORF">Sradi_2651900</name>
</gene>
<sequence>DVTTLPNDKKAIGCKWVYKSKLRNDGSVERYKGRLVAKDYNQIEGVDYVERFSPVGKTVTVRVFLAIASAYEWPLHRLDINNACLHGYLDEELYMKPPEGYNANSTY</sequence>
<organism evidence="2">
    <name type="scientific">Sesamum radiatum</name>
    <name type="common">Black benniseed</name>
    <dbReference type="NCBI Taxonomy" id="300843"/>
    <lineage>
        <taxon>Eukaryota</taxon>
        <taxon>Viridiplantae</taxon>
        <taxon>Streptophyta</taxon>
        <taxon>Embryophyta</taxon>
        <taxon>Tracheophyta</taxon>
        <taxon>Spermatophyta</taxon>
        <taxon>Magnoliopsida</taxon>
        <taxon>eudicotyledons</taxon>
        <taxon>Gunneridae</taxon>
        <taxon>Pentapetalae</taxon>
        <taxon>asterids</taxon>
        <taxon>lamiids</taxon>
        <taxon>Lamiales</taxon>
        <taxon>Pedaliaceae</taxon>
        <taxon>Sesamum</taxon>
    </lineage>
</organism>
<dbReference type="Pfam" id="PF07727">
    <property type="entry name" value="RVT_2"/>
    <property type="match status" value="1"/>
</dbReference>
<name>A0AAW2S7P1_SESRA</name>
<accession>A0AAW2S7P1</accession>
<evidence type="ECO:0000259" key="1">
    <source>
        <dbReference type="Pfam" id="PF07727"/>
    </source>
</evidence>
<dbReference type="InterPro" id="IPR013103">
    <property type="entry name" value="RVT_2"/>
</dbReference>
<reference evidence="2" key="2">
    <citation type="journal article" date="2024" name="Plant">
        <title>Genomic evolution and insights into agronomic trait innovations of Sesamum species.</title>
        <authorList>
            <person name="Miao H."/>
            <person name="Wang L."/>
            <person name="Qu L."/>
            <person name="Liu H."/>
            <person name="Sun Y."/>
            <person name="Le M."/>
            <person name="Wang Q."/>
            <person name="Wei S."/>
            <person name="Zheng Y."/>
            <person name="Lin W."/>
            <person name="Duan Y."/>
            <person name="Cao H."/>
            <person name="Xiong S."/>
            <person name="Wang X."/>
            <person name="Wei L."/>
            <person name="Li C."/>
            <person name="Ma Q."/>
            <person name="Ju M."/>
            <person name="Zhao R."/>
            <person name="Li G."/>
            <person name="Mu C."/>
            <person name="Tian Q."/>
            <person name="Mei H."/>
            <person name="Zhang T."/>
            <person name="Gao T."/>
            <person name="Zhang H."/>
        </authorList>
    </citation>
    <scope>NUCLEOTIDE SEQUENCE</scope>
    <source>
        <strain evidence="2">G02</strain>
    </source>
</reference>
<proteinExistence type="predicted"/>
<comment type="caution">
    <text evidence="2">The sequence shown here is derived from an EMBL/GenBank/DDBJ whole genome shotgun (WGS) entry which is preliminary data.</text>
</comment>
<feature type="non-terminal residue" evidence="2">
    <location>
        <position position="1"/>
    </location>
</feature>
<feature type="non-terminal residue" evidence="2">
    <location>
        <position position="107"/>
    </location>
</feature>